<dbReference type="InterPro" id="IPR017208">
    <property type="entry name" value="UCP037442_abhydr"/>
</dbReference>
<evidence type="ECO:0000259" key="1">
    <source>
        <dbReference type="Pfam" id="PF12146"/>
    </source>
</evidence>
<accession>A0ABQ6HK65</accession>
<dbReference type="PIRSF" id="PIRSF037442">
    <property type="entry name" value="UCP037442_abhydr"/>
    <property type="match status" value="1"/>
</dbReference>
<feature type="domain" description="Serine aminopeptidase S33" evidence="1">
    <location>
        <begin position="28"/>
        <end position="119"/>
    </location>
</feature>
<evidence type="ECO:0000313" key="3">
    <source>
        <dbReference type="Proteomes" id="UP001157134"/>
    </source>
</evidence>
<dbReference type="GO" id="GO:0016787">
    <property type="term" value="F:hydrolase activity"/>
    <property type="evidence" value="ECO:0007669"/>
    <property type="project" value="UniProtKB-KW"/>
</dbReference>
<dbReference type="Proteomes" id="UP001157134">
    <property type="component" value="Unassembled WGS sequence"/>
</dbReference>
<gene>
    <name evidence="2" type="ORF">tloyanaT_35590</name>
</gene>
<dbReference type="SUPFAM" id="SSF53474">
    <property type="entry name" value="alpha/beta-Hydrolases"/>
    <property type="match status" value="1"/>
</dbReference>
<protein>
    <submittedName>
        <fullName evidence="2">Alpha/beta hydrolase</fullName>
    </submittedName>
</protein>
<dbReference type="Gene3D" id="3.40.50.1820">
    <property type="entry name" value="alpha/beta hydrolase"/>
    <property type="match status" value="1"/>
</dbReference>
<comment type="caution">
    <text evidence="2">The sequence shown here is derived from an EMBL/GenBank/DDBJ whole genome shotgun (WGS) entry which is preliminary data.</text>
</comment>
<dbReference type="EMBL" id="BSSV01000010">
    <property type="protein sequence ID" value="GLX87306.1"/>
    <property type="molecule type" value="Genomic_DNA"/>
</dbReference>
<evidence type="ECO:0000313" key="2">
    <source>
        <dbReference type="EMBL" id="GLX87306.1"/>
    </source>
</evidence>
<reference evidence="2 3" key="1">
    <citation type="submission" date="2023-03" db="EMBL/GenBank/DDBJ databases">
        <title>Thalassotalea loyana LMG 22536T draft genome sequence.</title>
        <authorList>
            <person name="Sawabe T."/>
        </authorList>
    </citation>
    <scope>NUCLEOTIDE SEQUENCE [LARGE SCALE GENOMIC DNA]</scope>
    <source>
        <strain evidence="2 3">LMG 22536</strain>
    </source>
</reference>
<dbReference type="InterPro" id="IPR029058">
    <property type="entry name" value="AB_hydrolase_fold"/>
</dbReference>
<keyword evidence="3" id="KW-1185">Reference proteome</keyword>
<name>A0ABQ6HK65_9GAMM</name>
<sequence length="289" mass="32382">MNIKTEHVTITCRDHVDISGQIYIPSQTPKGAIMIAPATGIKQGFYAKFATYLAEQGYGVITYDNRGIGRSLQGRVSKSKASLQCWGEQDATAVLDNLIKAFPNTKYHLIGHSAGGQLVGLMPNSKSLSSVFNYACSSGRLKNMSMPYKLKAHYFMNFYIPVSNLIFGHTKSQWVGMGEPLPKKVARQWQLWCNGQGYVKTAFGKTVFEHFYDDLDIPSLWVNASDDEIAINENVADMISVFSKMKHNAQTKTLTPTEHEVKDIGHMKFFSSKRQSLWPLATDWLSQHS</sequence>
<organism evidence="2 3">
    <name type="scientific">Thalassotalea loyana</name>
    <dbReference type="NCBI Taxonomy" id="280483"/>
    <lineage>
        <taxon>Bacteria</taxon>
        <taxon>Pseudomonadati</taxon>
        <taxon>Pseudomonadota</taxon>
        <taxon>Gammaproteobacteria</taxon>
        <taxon>Alteromonadales</taxon>
        <taxon>Colwelliaceae</taxon>
        <taxon>Thalassotalea</taxon>
    </lineage>
</organism>
<dbReference type="RefSeq" id="WP_284301254.1">
    <property type="nucleotide sequence ID" value="NZ_BSSV01000010.1"/>
</dbReference>
<keyword evidence="2" id="KW-0378">Hydrolase</keyword>
<dbReference type="Pfam" id="PF12146">
    <property type="entry name" value="Hydrolase_4"/>
    <property type="match status" value="1"/>
</dbReference>
<proteinExistence type="predicted"/>
<dbReference type="InterPro" id="IPR022742">
    <property type="entry name" value="Hydrolase_4"/>
</dbReference>